<dbReference type="EMBL" id="CP019471">
    <property type="protein sequence ID" value="UQC73687.1"/>
    <property type="molecule type" value="Genomic_DNA"/>
</dbReference>
<evidence type="ECO:0000313" key="2">
    <source>
        <dbReference type="Proteomes" id="UP000830671"/>
    </source>
</evidence>
<keyword evidence="2" id="KW-1185">Reference proteome</keyword>
<feature type="non-terminal residue" evidence="1">
    <location>
        <position position="1"/>
    </location>
</feature>
<dbReference type="AlphaFoldDB" id="A0A9Q8W8N9"/>
<organism evidence="1 2">
    <name type="scientific">Colletotrichum lupini</name>
    <dbReference type="NCBI Taxonomy" id="145971"/>
    <lineage>
        <taxon>Eukaryota</taxon>
        <taxon>Fungi</taxon>
        <taxon>Dikarya</taxon>
        <taxon>Ascomycota</taxon>
        <taxon>Pezizomycotina</taxon>
        <taxon>Sordariomycetes</taxon>
        <taxon>Hypocreomycetidae</taxon>
        <taxon>Glomerellales</taxon>
        <taxon>Glomerellaceae</taxon>
        <taxon>Colletotrichum</taxon>
        <taxon>Colletotrichum acutatum species complex</taxon>
    </lineage>
</organism>
<accession>A0A9Q8W8N9</accession>
<name>A0A9Q8W8N9_9PEZI</name>
<dbReference type="RefSeq" id="XP_049135340.1">
    <property type="nucleotide sequence ID" value="XM_049279383.1"/>
</dbReference>
<reference evidence="1" key="1">
    <citation type="journal article" date="2021" name="Mol. Plant Microbe Interact.">
        <title>Complete Genome Sequence of the Plant-Pathogenic Fungus Colletotrichum lupini.</title>
        <authorList>
            <person name="Baroncelli R."/>
            <person name="Pensec F."/>
            <person name="Da Lio D."/>
            <person name="Boufleur T."/>
            <person name="Vicente I."/>
            <person name="Sarrocco S."/>
            <person name="Picot A."/>
            <person name="Baraldi E."/>
            <person name="Sukno S."/>
            <person name="Thon M."/>
            <person name="Le Floch G."/>
        </authorList>
    </citation>
    <scope>NUCLEOTIDE SEQUENCE</scope>
    <source>
        <strain evidence="1">IMI 504893</strain>
    </source>
</reference>
<protein>
    <submittedName>
        <fullName evidence="1">Uncharacterized protein</fullName>
    </submittedName>
</protein>
<gene>
    <name evidence="1" type="ORF">CLUP02_00333</name>
</gene>
<dbReference type="KEGG" id="clup:CLUP02_00333"/>
<dbReference type="Proteomes" id="UP000830671">
    <property type="component" value="Chromosome 1"/>
</dbReference>
<evidence type="ECO:0000313" key="1">
    <source>
        <dbReference type="EMBL" id="UQC73687.1"/>
    </source>
</evidence>
<proteinExistence type="predicted"/>
<dbReference type="GeneID" id="73334393"/>
<sequence length="53" mass="6338">KAIKSVKLLYSFTIIYYNIRPYNFLLNNYLYFKTIDFFRLAINGSYTKISPST</sequence>